<dbReference type="EMBL" id="BOSE01000003">
    <property type="protein sequence ID" value="GIP16643.1"/>
    <property type="molecule type" value="Genomic_DNA"/>
</dbReference>
<feature type="domain" description="Copper amine oxidase-like N-terminal" evidence="2">
    <location>
        <begin position="40"/>
        <end position="138"/>
    </location>
</feature>
<evidence type="ECO:0000259" key="2">
    <source>
        <dbReference type="Pfam" id="PF07833"/>
    </source>
</evidence>
<comment type="caution">
    <text evidence="3">The sequence shown here is derived from an EMBL/GenBank/DDBJ whole genome shotgun (WGS) entry which is preliminary data.</text>
</comment>
<feature type="chain" id="PRO_5036812290" description="Copper amine oxidase-like N-terminal domain-containing protein" evidence="1">
    <location>
        <begin position="25"/>
        <end position="703"/>
    </location>
</feature>
<dbReference type="Pfam" id="PF07833">
    <property type="entry name" value="Cu_amine_oxidN1"/>
    <property type="match status" value="1"/>
</dbReference>
<reference evidence="3" key="1">
    <citation type="submission" date="2021-03" db="EMBL/GenBank/DDBJ databases">
        <title>Antimicrobial resistance genes in bacteria isolated from Japanese honey, and their potential for conferring macrolide and lincosamide resistance in the American foulbrood pathogen Paenibacillus larvae.</title>
        <authorList>
            <person name="Okamoto M."/>
            <person name="Kumagai M."/>
            <person name="Kanamori H."/>
            <person name="Takamatsu D."/>
        </authorList>
    </citation>
    <scope>NUCLEOTIDE SEQUENCE</scope>
    <source>
        <strain evidence="3">J40TS1</strain>
    </source>
</reference>
<evidence type="ECO:0000256" key="1">
    <source>
        <dbReference type="SAM" id="SignalP"/>
    </source>
</evidence>
<evidence type="ECO:0000313" key="4">
    <source>
        <dbReference type="Proteomes" id="UP000683139"/>
    </source>
</evidence>
<protein>
    <recommendedName>
        <fullName evidence="2">Copper amine oxidase-like N-terminal domain-containing protein</fullName>
    </recommendedName>
</protein>
<feature type="signal peptide" evidence="1">
    <location>
        <begin position="1"/>
        <end position="24"/>
    </location>
</feature>
<evidence type="ECO:0000313" key="3">
    <source>
        <dbReference type="EMBL" id="GIP16643.1"/>
    </source>
</evidence>
<dbReference type="RefSeq" id="WP_213515036.1">
    <property type="nucleotide sequence ID" value="NZ_BOSE01000003.1"/>
</dbReference>
<dbReference type="InterPro" id="IPR012854">
    <property type="entry name" value="Cu_amine_oxidase-like_N"/>
</dbReference>
<accession>A0A920CYQ6</accession>
<dbReference type="AlphaFoldDB" id="A0A920CYQ6"/>
<dbReference type="SUPFAM" id="SSF55383">
    <property type="entry name" value="Copper amine oxidase, domain N"/>
    <property type="match status" value="1"/>
</dbReference>
<proteinExistence type="predicted"/>
<dbReference type="Proteomes" id="UP000683139">
    <property type="component" value="Unassembled WGS sequence"/>
</dbReference>
<dbReference type="Gene3D" id="3.30.457.10">
    <property type="entry name" value="Copper amine oxidase-like, N-terminal domain"/>
    <property type="match status" value="1"/>
</dbReference>
<organism evidence="3 4">
    <name type="scientific">Paenibacillus montaniterrae</name>
    <dbReference type="NCBI Taxonomy" id="429341"/>
    <lineage>
        <taxon>Bacteria</taxon>
        <taxon>Bacillati</taxon>
        <taxon>Bacillota</taxon>
        <taxon>Bacilli</taxon>
        <taxon>Bacillales</taxon>
        <taxon>Paenibacillaceae</taxon>
        <taxon>Paenibacillus</taxon>
    </lineage>
</organism>
<keyword evidence="1" id="KW-0732">Signal</keyword>
<dbReference type="InterPro" id="IPR036582">
    <property type="entry name" value="Mao_N_sf"/>
</dbReference>
<gene>
    <name evidence="3" type="ORF">J40TS1_22850</name>
</gene>
<name>A0A920CYQ6_9BACL</name>
<keyword evidence="4" id="KW-1185">Reference proteome</keyword>
<sequence length="703" mass="82401">MKKKVAFIFVLVFFVICFAQIASANTSIKEFGKEVDLIFEGKSFDFDNGNLRDFNGTLMVPLRELASYMGVTVKKTSANTVTATKHDTSIEFTINSKIVKLNKKNVTLSLAPTVVDGVTYVPLKFLTDAFEYKVTYNRYIGEAVVVNNISKIKPVVLTSQDYEIEYYDDEYYKEKINSLGYYYGLIIYEDYYKTKYPNAVYYKGFKLKGIGRENGINMDDIYRDQYYSSLYERSETLDFTKDWDPIKRYYIWDSADVNNGNTKTTDQHIDHYIAFYDSNYKFIDLVLIPIEVPKEKLHTGFTFSNPDYNSNSPLKTAPTVLDKFSISSLPSLKWDYVANDYFPKYITYRNNVTLTTNYTSGTFNSDKNHYITTVSRENWEKLNKQTIKFDFLEGLEVNFSVKITSPDYRFSAYENSIKTESLYFDEKAITGKEYKLIFDPYTTTRIEINVEMYNPETYITNKYQFIIDKNHFTADLFYLNENSFRLIEPLLPNDIVSITIPASLTSNKKPIYINFKYGTNPKAFYEFKNYTNAKVILDTPNQTSNIIIRIKRGDRYLYDTIYKYDTHLLPVIDGSKYKITFNQYDQEWLVKNRFEGGFVALYAGIADLSAIPKAKYGKETYDFVRSRGRQPSYTDYLRHDEKFPINNVLYIYGNAYPRLEYFRYRVNDVYFVLYDEEKFPVAFLNAKITLKEGYVHKILTFLD</sequence>